<protein>
    <submittedName>
        <fullName evidence="1">Uncharacterized protein</fullName>
    </submittedName>
</protein>
<reference evidence="1" key="1">
    <citation type="submission" date="2018-02" db="EMBL/GenBank/DDBJ databases">
        <title>Rhizophora mucronata_Transcriptome.</title>
        <authorList>
            <person name="Meera S.P."/>
            <person name="Sreeshan A."/>
            <person name="Augustine A."/>
        </authorList>
    </citation>
    <scope>NUCLEOTIDE SEQUENCE</scope>
    <source>
        <tissue evidence="1">Leaf</tissue>
    </source>
</reference>
<name>A0A2P2P6B8_RHIMU</name>
<accession>A0A2P2P6B8</accession>
<dbReference type="AlphaFoldDB" id="A0A2P2P6B8"/>
<evidence type="ECO:0000313" key="1">
    <source>
        <dbReference type="EMBL" id="MBX50288.1"/>
    </source>
</evidence>
<proteinExistence type="predicted"/>
<sequence>MHRPFQFVRCYNVFLLSSRMKRWLYV</sequence>
<organism evidence="1">
    <name type="scientific">Rhizophora mucronata</name>
    <name type="common">Asiatic mangrove</name>
    <dbReference type="NCBI Taxonomy" id="61149"/>
    <lineage>
        <taxon>Eukaryota</taxon>
        <taxon>Viridiplantae</taxon>
        <taxon>Streptophyta</taxon>
        <taxon>Embryophyta</taxon>
        <taxon>Tracheophyta</taxon>
        <taxon>Spermatophyta</taxon>
        <taxon>Magnoliopsida</taxon>
        <taxon>eudicotyledons</taxon>
        <taxon>Gunneridae</taxon>
        <taxon>Pentapetalae</taxon>
        <taxon>rosids</taxon>
        <taxon>fabids</taxon>
        <taxon>Malpighiales</taxon>
        <taxon>Rhizophoraceae</taxon>
        <taxon>Rhizophora</taxon>
    </lineage>
</organism>
<dbReference type="EMBL" id="GGEC01069804">
    <property type="protein sequence ID" value="MBX50288.1"/>
    <property type="molecule type" value="Transcribed_RNA"/>
</dbReference>